<protein>
    <recommendedName>
        <fullName evidence="2">NAD-dependent epimerase/dehydratase domain-containing protein</fullName>
    </recommendedName>
</protein>
<proteinExistence type="inferred from homology"/>
<organism evidence="3 4">
    <name type="scientific">Candidatus Gottesmanbacteria bacterium RIFCSPHIGHO2_02_FULL_40_13</name>
    <dbReference type="NCBI Taxonomy" id="1798384"/>
    <lineage>
        <taxon>Bacteria</taxon>
        <taxon>Candidatus Gottesmaniibacteriota</taxon>
    </lineage>
</organism>
<dbReference type="InterPro" id="IPR001509">
    <property type="entry name" value="Epimerase_deHydtase"/>
</dbReference>
<evidence type="ECO:0000259" key="2">
    <source>
        <dbReference type="Pfam" id="PF01370"/>
    </source>
</evidence>
<evidence type="ECO:0000256" key="1">
    <source>
        <dbReference type="ARBA" id="ARBA00007637"/>
    </source>
</evidence>
<comment type="caution">
    <text evidence="3">The sequence shown here is derived from an EMBL/GenBank/DDBJ whole genome shotgun (WGS) entry which is preliminary data.</text>
</comment>
<gene>
    <name evidence="3" type="ORF">A3D03_04885</name>
</gene>
<dbReference type="PANTHER" id="PTHR43000">
    <property type="entry name" value="DTDP-D-GLUCOSE 4,6-DEHYDRATASE-RELATED"/>
    <property type="match status" value="1"/>
</dbReference>
<dbReference type="Gene3D" id="3.40.50.720">
    <property type="entry name" value="NAD(P)-binding Rossmann-like Domain"/>
    <property type="match status" value="1"/>
</dbReference>
<reference evidence="3 4" key="1">
    <citation type="journal article" date="2016" name="Nat. Commun.">
        <title>Thousands of microbial genomes shed light on interconnected biogeochemical processes in an aquifer system.</title>
        <authorList>
            <person name="Anantharaman K."/>
            <person name="Brown C.T."/>
            <person name="Hug L.A."/>
            <person name="Sharon I."/>
            <person name="Castelle C.J."/>
            <person name="Probst A.J."/>
            <person name="Thomas B.C."/>
            <person name="Singh A."/>
            <person name="Wilkins M.J."/>
            <person name="Karaoz U."/>
            <person name="Brodie E.L."/>
            <person name="Williams K.H."/>
            <person name="Hubbard S.S."/>
            <person name="Banfield J.F."/>
        </authorList>
    </citation>
    <scope>NUCLEOTIDE SEQUENCE [LARGE SCALE GENOMIC DNA]</scope>
</reference>
<dbReference type="EMBL" id="MFJN01000026">
    <property type="protein sequence ID" value="OGG21225.1"/>
    <property type="molecule type" value="Genomic_DNA"/>
</dbReference>
<dbReference type="InterPro" id="IPR036291">
    <property type="entry name" value="NAD(P)-bd_dom_sf"/>
</dbReference>
<dbReference type="STRING" id="1798384.A3D03_04885"/>
<dbReference type="Proteomes" id="UP000177092">
    <property type="component" value="Unassembled WGS sequence"/>
</dbReference>
<accession>A0A1F6A951</accession>
<dbReference type="AlphaFoldDB" id="A0A1F6A951"/>
<feature type="domain" description="NAD-dependent epimerase/dehydratase" evidence="2">
    <location>
        <begin position="6"/>
        <end position="236"/>
    </location>
</feature>
<comment type="similarity">
    <text evidence="1">Belongs to the NAD(P)-dependent epimerase/dehydratase family.</text>
</comment>
<sequence length="315" mass="36093">MKQKHLVTGASGFIGANLVRRLLSENKEVHILSREESDFWRLKGILSKLNLHPQDTENQISIKKTIKKINPDYIYHLAAYGGYPFQQDVSKMIKTNIIFSSVLLETAKEINLKAFILTGSSSEYGYKNKPMKEDDALKPASFYAATKAATTQLALVYARSFKMPIVIVRPFSVYGPFEEPTRLVPTVIMKCLKNIDIELTDGKEKRDFIYIEDFLDCFLKLAENPGKTSGQIVNIGSGKQFSTREIVKIIHQLTKSRSQLLWGKYPNRLWDAKFWLADINLVKKLVGWQPKRDLPLGIAETITWFQNNLILYENR</sequence>
<evidence type="ECO:0000313" key="3">
    <source>
        <dbReference type="EMBL" id="OGG21225.1"/>
    </source>
</evidence>
<name>A0A1F6A951_9BACT</name>
<dbReference type="Pfam" id="PF01370">
    <property type="entry name" value="Epimerase"/>
    <property type="match status" value="1"/>
</dbReference>
<evidence type="ECO:0000313" key="4">
    <source>
        <dbReference type="Proteomes" id="UP000177092"/>
    </source>
</evidence>
<dbReference type="SUPFAM" id="SSF51735">
    <property type="entry name" value="NAD(P)-binding Rossmann-fold domains"/>
    <property type="match status" value="1"/>
</dbReference>